<dbReference type="InterPro" id="IPR016024">
    <property type="entry name" value="ARM-type_fold"/>
</dbReference>
<keyword evidence="6" id="KW-0653">Protein transport</keyword>
<dbReference type="InParanoid" id="A9V3G6"/>
<protein>
    <recommendedName>
        <fullName evidence="7">Importin N-terminal domain-containing protein</fullName>
    </recommendedName>
</protein>
<dbReference type="RefSeq" id="XP_001747343.1">
    <property type="nucleotide sequence ID" value="XM_001747291.1"/>
</dbReference>
<evidence type="ECO:0000256" key="1">
    <source>
        <dbReference type="ARBA" id="ARBA00004496"/>
    </source>
</evidence>
<comment type="subcellular location">
    <subcellularLocation>
        <location evidence="1">Cytoplasm</location>
    </subcellularLocation>
</comment>
<dbReference type="InterPro" id="IPR040122">
    <property type="entry name" value="Importin_beta"/>
</dbReference>
<dbReference type="GO" id="GO:0006606">
    <property type="term" value="P:protein import into nucleus"/>
    <property type="evidence" value="ECO:0000318"/>
    <property type="project" value="GO_Central"/>
</dbReference>
<dbReference type="FunFam" id="1.25.10.10:FF:000027">
    <property type="entry name" value="Importin subunit beta-1"/>
    <property type="match status" value="1"/>
</dbReference>
<evidence type="ECO:0000256" key="6">
    <source>
        <dbReference type="ARBA" id="ARBA00022927"/>
    </source>
</evidence>
<dbReference type="GO" id="GO:0005737">
    <property type="term" value="C:cytoplasm"/>
    <property type="evidence" value="ECO:0000318"/>
    <property type="project" value="GO_Central"/>
</dbReference>
<dbReference type="AlphaFoldDB" id="A9V3G6"/>
<evidence type="ECO:0000256" key="2">
    <source>
        <dbReference type="ARBA" id="ARBA00010907"/>
    </source>
</evidence>
<reference evidence="8 9" key="1">
    <citation type="journal article" date="2008" name="Nature">
        <title>The genome of the choanoflagellate Monosiga brevicollis and the origin of metazoans.</title>
        <authorList>
            <consortium name="JGI Sequencing"/>
            <person name="King N."/>
            <person name="Westbrook M.J."/>
            <person name="Young S.L."/>
            <person name="Kuo A."/>
            <person name="Abedin M."/>
            <person name="Chapman J."/>
            <person name="Fairclough S."/>
            <person name="Hellsten U."/>
            <person name="Isogai Y."/>
            <person name="Letunic I."/>
            <person name="Marr M."/>
            <person name="Pincus D."/>
            <person name="Putnam N."/>
            <person name="Rokas A."/>
            <person name="Wright K.J."/>
            <person name="Zuzow R."/>
            <person name="Dirks W."/>
            <person name="Good M."/>
            <person name="Goodstein D."/>
            <person name="Lemons D."/>
            <person name="Li W."/>
            <person name="Lyons J.B."/>
            <person name="Morris A."/>
            <person name="Nichols S."/>
            <person name="Richter D.J."/>
            <person name="Salamov A."/>
            <person name="Bork P."/>
            <person name="Lim W.A."/>
            <person name="Manning G."/>
            <person name="Miller W.T."/>
            <person name="McGinnis W."/>
            <person name="Shapiro H."/>
            <person name="Tjian R."/>
            <person name="Grigoriev I.V."/>
            <person name="Rokhsar D."/>
        </authorList>
    </citation>
    <scope>NUCLEOTIDE SEQUENCE [LARGE SCALE GENOMIC DNA]</scope>
    <source>
        <strain evidence="9">MX1 / ATCC 50154</strain>
    </source>
</reference>
<dbReference type="InterPro" id="IPR011989">
    <property type="entry name" value="ARM-like"/>
</dbReference>
<keyword evidence="4" id="KW-0963">Cytoplasm</keyword>
<dbReference type="Gene3D" id="1.25.10.10">
    <property type="entry name" value="Leucine-rich Repeat Variant"/>
    <property type="match status" value="1"/>
</dbReference>
<evidence type="ECO:0000256" key="4">
    <source>
        <dbReference type="ARBA" id="ARBA00022490"/>
    </source>
</evidence>
<sequence length="879" mass="95715">MSAELARALRASLSADAKARHDASEWLEQYKQSNRGGFMRALALELQNVERNQQIRQQAGLQLKNSLTGQHDNVRDEDIQNWMMISHEDREAIKQAIVGTLGTEQGTTSTAAQVIAAIALIEIPQNSWMDVVPNLLNMVGAAAASEAQKVAGLQAVGYITDDITKINPDLLTAHANTLLTTIMRLISEDPSAHVKKAAVATLNNSLEFCEQNFQNEVERNTIMSFICNATLQPEADVKVAAIQCLVRIVDLYYEQVHAYMREGLYPITIAAIQSDNMDAVKQGIEFWTTVADVEIELQDAADEARDRGETPEHTSKHYCQGALEQLLPNLLKSLAVQDEDDDEDEFTVSKAAAVCLASLSECCGDPVFNACVPFVEQNLANSDWRFRDASVLAFGNILRGPTQETVKAVTNQALLPLLGFAQDPSTIVQDSLAWMLGVICDLFPDIVLQPAVLPSVLGAMSQGLQSEPRVAVNVCHALCFLVEGAYMVALDNLGQHEEEVNTNALSSSLGQILPALFTTIDRDDVMESNLRSAAYEALAAGLQFSPSDCYNLVIQAIESVLSRLQSTVTMSVSSQDDMRQFAEVMSGLLSVLQTGIRRLGQQDLQMVAGSIVELLVQVLSSRQYDSSSVVEDALVTLDALVEGCQANFEPFVERVKPFVLEAIRQVQHGDTCFVAVGLAGDICRQLGEKCLPHCPDFMNELLQALMASEVDRKVKPAVLSAFNDVALAIGPNFGQFLGVVFNVLAQASQAAVDPEDDDEDTIEFLNELRTGLLEAYTGIVQAMAGESMQLTPALSEMGPQLQGLLNFMMQIAEREMSDEVVRLSCGMIGDLSQVFGKAIGPYLAPQYLQVLNGRAIASADEATRTMGKYMMHHAAKARA</sequence>
<dbReference type="FunCoup" id="A9V3G6">
    <property type="interactions" value="1701"/>
</dbReference>
<evidence type="ECO:0000256" key="3">
    <source>
        <dbReference type="ARBA" id="ARBA00022448"/>
    </source>
</evidence>
<keyword evidence="9" id="KW-1185">Reference proteome</keyword>
<dbReference type="Proteomes" id="UP000001357">
    <property type="component" value="Unassembled WGS sequence"/>
</dbReference>
<keyword evidence="3" id="KW-0813">Transport</keyword>
<dbReference type="Pfam" id="PF03810">
    <property type="entry name" value="IBN_N"/>
    <property type="match status" value="1"/>
</dbReference>
<dbReference type="OMA" id="QQYQERW"/>
<dbReference type="Pfam" id="PF25574">
    <property type="entry name" value="TPR_IMB1"/>
    <property type="match status" value="1"/>
</dbReference>
<dbReference type="PROSITE" id="PS50166">
    <property type="entry name" value="IMPORTIN_B_NT"/>
    <property type="match status" value="1"/>
</dbReference>
<dbReference type="STRING" id="81824.A9V3G6"/>
<dbReference type="eggNOG" id="KOG1241">
    <property type="taxonomic scope" value="Eukaryota"/>
</dbReference>
<name>A9V3G6_MONBE</name>
<dbReference type="EMBL" id="CH991557">
    <property type="protein sequence ID" value="EDQ87810.1"/>
    <property type="molecule type" value="Genomic_DNA"/>
</dbReference>
<dbReference type="KEGG" id="mbr:MONBRDRAFT_33170"/>
<evidence type="ECO:0000259" key="7">
    <source>
        <dbReference type="PROSITE" id="PS50166"/>
    </source>
</evidence>
<evidence type="ECO:0000313" key="8">
    <source>
        <dbReference type="EMBL" id="EDQ87810.1"/>
    </source>
</evidence>
<dbReference type="SMART" id="SM00913">
    <property type="entry name" value="IBN_N"/>
    <property type="match status" value="1"/>
</dbReference>
<dbReference type="SUPFAM" id="SSF48371">
    <property type="entry name" value="ARM repeat"/>
    <property type="match status" value="1"/>
</dbReference>
<dbReference type="PANTHER" id="PTHR10527">
    <property type="entry name" value="IMPORTIN BETA"/>
    <property type="match status" value="1"/>
</dbReference>
<evidence type="ECO:0000313" key="9">
    <source>
        <dbReference type="Proteomes" id="UP000001357"/>
    </source>
</evidence>
<organism evidence="8 9">
    <name type="scientific">Monosiga brevicollis</name>
    <name type="common">Choanoflagellate</name>
    <dbReference type="NCBI Taxonomy" id="81824"/>
    <lineage>
        <taxon>Eukaryota</taxon>
        <taxon>Choanoflagellata</taxon>
        <taxon>Craspedida</taxon>
        <taxon>Salpingoecidae</taxon>
        <taxon>Monosiga</taxon>
    </lineage>
</organism>
<dbReference type="GO" id="GO:0005634">
    <property type="term" value="C:nucleus"/>
    <property type="evidence" value="ECO:0000318"/>
    <property type="project" value="GO_Central"/>
</dbReference>
<comment type="similarity">
    <text evidence="2">Belongs to the importin beta family. Importin beta-1 subfamily.</text>
</comment>
<dbReference type="InterPro" id="IPR001494">
    <property type="entry name" value="Importin-beta_N"/>
</dbReference>
<dbReference type="GeneID" id="5892571"/>
<dbReference type="Pfam" id="PF13513">
    <property type="entry name" value="HEAT_EZ"/>
    <property type="match status" value="1"/>
</dbReference>
<dbReference type="GO" id="GO:0031267">
    <property type="term" value="F:small GTPase binding"/>
    <property type="evidence" value="ECO:0007669"/>
    <property type="project" value="InterPro"/>
</dbReference>
<gene>
    <name evidence="8" type="ORF">MONBRDRAFT_33170</name>
</gene>
<dbReference type="GO" id="GO:0008139">
    <property type="term" value="F:nuclear localization sequence binding"/>
    <property type="evidence" value="ECO:0000318"/>
    <property type="project" value="GO_Central"/>
</dbReference>
<keyword evidence="5" id="KW-0677">Repeat</keyword>
<evidence type="ECO:0000256" key="5">
    <source>
        <dbReference type="ARBA" id="ARBA00022737"/>
    </source>
</evidence>
<dbReference type="GO" id="GO:0061608">
    <property type="term" value="F:nuclear import signal receptor activity"/>
    <property type="evidence" value="ECO:0000318"/>
    <property type="project" value="GO_Central"/>
</dbReference>
<feature type="domain" description="Importin N-terminal" evidence="7">
    <location>
        <begin position="23"/>
        <end position="103"/>
    </location>
</feature>
<dbReference type="InterPro" id="IPR058584">
    <property type="entry name" value="IMB1_TNPO1-like_TPR"/>
</dbReference>
<accession>A9V3G6</accession>
<proteinExistence type="inferred from homology"/>